<comment type="similarity">
    <text evidence="8">Belongs to the glycosyl hydrolase 16 family.</text>
</comment>
<gene>
    <name evidence="10" type="ORF">AXG93_4888s1090</name>
</gene>
<dbReference type="GO" id="GO:0071555">
    <property type="term" value="P:cell wall organization"/>
    <property type="evidence" value="ECO:0007669"/>
    <property type="project" value="UniProtKB-KW"/>
</dbReference>
<dbReference type="CDD" id="cd02176">
    <property type="entry name" value="GH16_XET"/>
    <property type="match status" value="1"/>
</dbReference>
<protein>
    <recommendedName>
        <fullName evidence="8">Xyloglucan endotransglucosylase/hydrolase</fullName>
        <ecNumber evidence="8">2.4.1.207</ecNumber>
    </recommendedName>
</protein>
<dbReference type="InterPro" id="IPR000757">
    <property type="entry name" value="Beta-glucanase-like"/>
</dbReference>
<dbReference type="EMBL" id="LVLJ01003642">
    <property type="protein sequence ID" value="OAE20301.1"/>
    <property type="molecule type" value="Genomic_DNA"/>
</dbReference>
<dbReference type="InterPro" id="IPR013320">
    <property type="entry name" value="ConA-like_dom_sf"/>
</dbReference>
<evidence type="ECO:0000313" key="10">
    <source>
        <dbReference type="EMBL" id="OAE20301.1"/>
    </source>
</evidence>
<feature type="chain" id="PRO_5007948686" description="Xyloglucan endotransglucosylase/hydrolase" evidence="8">
    <location>
        <begin position="28"/>
        <end position="292"/>
    </location>
</feature>
<dbReference type="Gene3D" id="2.60.120.200">
    <property type="match status" value="1"/>
</dbReference>
<evidence type="ECO:0000313" key="11">
    <source>
        <dbReference type="Proteomes" id="UP000077202"/>
    </source>
</evidence>
<dbReference type="EC" id="2.4.1.207" evidence="8"/>
<evidence type="ECO:0000256" key="6">
    <source>
        <dbReference type="PIRSR" id="PIRSR005604-1"/>
    </source>
</evidence>
<dbReference type="PROSITE" id="PS01034">
    <property type="entry name" value="GH16_1"/>
    <property type="match status" value="1"/>
</dbReference>
<evidence type="ECO:0000256" key="7">
    <source>
        <dbReference type="PIRSR" id="PIRSR005604-2"/>
    </source>
</evidence>
<dbReference type="SUPFAM" id="SSF49899">
    <property type="entry name" value="Concanavalin A-like lectins/glucanases"/>
    <property type="match status" value="1"/>
</dbReference>
<keyword evidence="2 8" id="KW-0378">Hydrolase</keyword>
<feature type="active site" description="Nucleophile" evidence="6">
    <location>
        <position position="103"/>
    </location>
</feature>
<comment type="function">
    <text evidence="8">Catalyzes xyloglucan endohydrolysis (XEH) and/or endotransglycosylation (XET). Cleaves and religates xyloglucan polymers, an essential constituent of the primary cell wall, and thereby participates in cell wall construction of growing tissues.</text>
</comment>
<feature type="domain" description="GH16" evidence="9">
    <location>
        <begin position="1"/>
        <end position="218"/>
    </location>
</feature>
<dbReference type="PANTHER" id="PTHR31062">
    <property type="entry name" value="XYLOGLUCAN ENDOTRANSGLUCOSYLASE/HYDROLASE PROTEIN 8-RELATED"/>
    <property type="match status" value="1"/>
</dbReference>
<evidence type="ECO:0000256" key="1">
    <source>
        <dbReference type="ARBA" id="ARBA00022679"/>
    </source>
</evidence>
<accession>A0A176VJ05</accession>
<keyword evidence="8" id="KW-0134">Cell wall</keyword>
<dbReference type="GO" id="GO:0004553">
    <property type="term" value="F:hydrolase activity, hydrolyzing O-glycosyl compounds"/>
    <property type="evidence" value="ECO:0007669"/>
    <property type="project" value="InterPro"/>
</dbReference>
<evidence type="ECO:0000256" key="5">
    <source>
        <dbReference type="ARBA" id="ARBA00023295"/>
    </source>
</evidence>
<evidence type="ECO:0000256" key="8">
    <source>
        <dbReference type="RuleBase" id="RU361120"/>
    </source>
</evidence>
<dbReference type="InterPro" id="IPR008263">
    <property type="entry name" value="GH16_AS"/>
</dbReference>
<dbReference type="GO" id="GO:0048046">
    <property type="term" value="C:apoplast"/>
    <property type="evidence" value="ECO:0007669"/>
    <property type="project" value="UniProtKB-SubCell"/>
</dbReference>
<keyword evidence="4" id="KW-0325">Glycoprotein</keyword>
<dbReference type="GO" id="GO:0010411">
    <property type="term" value="P:xyloglucan metabolic process"/>
    <property type="evidence" value="ECO:0007669"/>
    <property type="project" value="InterPro"/>
</dbReference>
<keyword evidence="8" id="KW-0964">Secreted</keyword>
<keyword evidence="11" id="KW-1185">Reference proteome</keyword>
<keyword evidence="3" id="KW-1015">Disulfide bond</keyword>
<dbReference type="GO" id="GO:0042546">
    <property type="term" value="P:cell wall biogenesis"/>
    <property type="evidence" value="ECO:0007669"/>
    <property type="project" value="InterPro"/>
</dbReference>
<comment type="caution">
    <text evidence="10">The sequence shown here is derived from an EMBL/GenBank/DDBJ whole genome shotgun (WGS) entry which is preliminary data.</text>
</comment>
<dbReference type="Pfam" id="PF00722">
    <property type="entry name" value="Glyco_hydro_16"/>
    <property type="match status" value="1"/>
</dbReference>
<feature type="signal peptide" evidence="8">
    <location>
        <begin position="1"/>
        <end position="27"/>
    </location>
</feature>
<proteinExistence type="inferred from homology"/>
<dbReference type="PROSITE" id="PS51762">
    <property type="entry name" value="GH16_2"/>
    <property type="match status" value="1"/>
</dbReference>
<comment type="PTM">
    <text evidence="8">Contains at least one intrachain disulfide bond essential for its enzymatic activity.</text>
</comment>
<dbReference type="InterPro" id="IPR016455">
    <property type="entry name" value="XTH"/>
</dbReference>
<keyword evidence="1 8" id="KW-0808">Transferase</keyword>
<dbReference type="PIRSF" id="PIRSF005604">
    <property type="entry name" value="XET"/>
    <property type="match status" value="1"/>
</dbReference>
<evidence type="ECO:0000256" key="4">
    <source>
        <dbReference type="ARBA" id="ARBA00023180"/>
    </source>
</evidence>
<dbReference type="Proteomes" id="UP000077202">
    <property type="component" value="Unassembled WGS sequence"/>
</dbReference>
<sequence>MAMGLFGSPRLFLACSIAVLLFGSCLAAFNDEFTKVWTPEHVVPDDASNGVKLMLTEVAGAQFATINSYLYGSFSIKLKLIAGESAGTVCSFYLTSYGANHDEIDFEFLGNETGQPYVLHTNVFANGVGSREQRIFLWFDPTADFHTYSVVWNHKQITWLVDDTPIRIYKNIESVLPNSYPTKQPQVVAMSIFDASTWATRGGAVPAKWEHAPFEVNYRDFSFQACKVLNNDVNSCTRNYEGNWWESAENQSLNPTRASQLKNVHQNYMVYDYCTDRTRYPTAPVECSYNSL</sequence>
<evidence type="ECO:0000256" key="3">
    <source>
        <dbReference type="ARBA" id="ARBA00023157"/>
    </source>
</evidence>
<dbReference type="InterPro" id="IPR008264">
    <property type="entry name" value="Beta_glucanase"/>
</dbReference>
<dbReference type="Pfam" id="PF06955">
    <property type="entry name" value="XET_C"/>
    <property type="match status" value="1"/>
</dbReference>
<dbReference type="InterPro" id="IPR010713">
    <property type="entry name" value="XET_C"/>
</dbReference>
<reference evidence="10" key="1">
    <citation type="submission" date="2016-03" db="EMBL/GenBank/DDBJ databases">
        <title>Mechanisms controlling the formation of the plant cell surface in tip-growing cells are functionally conserved among land plants.</title>
        <authorList>
            <person name="Honkanen S."/>
            <person name="Jones V.A."/>
            <person name="Morieri G."/>
            <person name="Champion C."/>
            <person name="Hetherington A.J."/>
            <person name="Kelly S."/>
            <person name="Saint-Marcoux D."/>
            <person name="Proust H."/>
            <person name="Prescott H."/>
            <person name="Dolan L."/>
        </authorList>
    </citation>
    <scope>NUCLEOTIDE SEQUENCE [LARGE SCALE GENOMIC DNA]</scope>
    <source>
        <tissue evidence="10">Whole gametophyte</tissue>
    </source>
</reference>
<dbReference type="InterPro" id="IPR044791">
    <property type="entry name" value="Beta-glucanase/XTH"/>
</dbReference>
<evidence type="ECO:0000259" key="9">
    <source>
        <dbReference type="PROSITE" id="PS51762"/>
    </source>
</evidence>
<feature type="active site" description="Proton donor" evidence="6">
    <location>
        <position position="107"/>
    </location>
</feature>
<dbReference type="AlphaFoldDB" id="A0A176VJ05"/>
<name>A0A176VJ05_MARPO</name>
<organism evidence="10 11">
    <name type="scientific">Marchantia polymorpha subsp. ruderalis</name>
    <dbReference type="NCBI Taxonomy" id="1480154"/>
    <lineage>
        <taxon>Eukaryota</taxon>
        <taxon>Viridiplantae</taxon>
        <taxon>Streptophyta</taxon>
        <taxon>Embryophyta</taxon>
        <taxon>Marchantiophyta</taxon>
        <taxon>Marchantiopsida</taxon>
        <taxon>Marchantiidae</taxon>
        <taxon>Marchantiales</taxon>
        <taxon>Marchantiaceae</taxon>
        <taxon>Marchantia</taxon>
    </lineage>
</organism>
<keyword evidence="8" id="KW-0052">Apoplast</keyword>
<keyword evidence="8" id="KW-0961">Cell wall biogenesis/degradation</keyword>
<evidence type="ECO:0000256" key="2">
    <source>
        <dbReference type="ARBA" id="ARBA00022801"/>
    </source>
</evidence>
<keyword evidence="5 8" id="KW-0326">Glycosidase</keyword>
<dbReference type="PRINTS" id="PR00737">
    <property type="entry name" value="GLHYDRLASE16"/>
</dbReference>
<comment type="subcellular location">
    <subcellularLocation>
        <location evidence="8">Secreted</location>
        <location evidence="8">Cell wall</location>
    </subcellularLocation>
    <subcellularLocation>
        <location evidence="8">Secreted</location>
        <location evidence="8">Extracellular space</location>
        <location evidence="8">Apoplast</location>
    </subcellularLocation>
</comment>
<dbReference type="GO" id="GO:0016762">
    <property type="term" value="F:xyloglucan:xyloglucosyl transferase activity"/>
    <property type="evidence" value="ECO:0007669"/>
    <property type="project" value="UniProtKB-EC"/>
</dbReference>
<feature type="glycosylation site" description="N-linked (GlcNAc...) asparagine" evidence="7">
    <location>
        <position position="111"/>
    </location>
</feature>
<keyword evidence="8" id="KW-0732">Signal</keyword>